<reference evidence="1" key="1">
    <citation type="submission" date="2022-08" db="EMBL/GenBank/DDBJ databases">
        <title>Genome Sequence of Lecanicillium fungicola.</title>
        <authorList>
            <person name="Buettner E."/>
        </authorList>
    </citation>
    <scope>NUCLEOTIDE SEQUENCE</scope>
    <source>
        <strain evidence="1">Babe33</strain>
    </source>
</reference>
<evidence type="ECO:0000313" key="1">
    <source>
        <dbReference type="EMBL" id="KAJ2984090.1"/>
    </source>
</evidence>
<accession>A0ACC1NXN5</accession>
<dbReference type="EMBL" id="JANJQO010000007">
    <property type="protein sequence ID" value="KAJ2984090.1"/>
    <property type="molecule type" value="Genomic_DNA"/>
</dbReference>
<gene>
    <name evidence="1" type="ORF">NQ176_g205</name>
</gene>
<dbReference type="Proteomes" id="UP001143910">
    <property type="component" value="Unassembled WGS sequence"/>
</dbReference>
<protein>
    <submittedName>
        <fullName evidence="1">Uncharacterized protein</fullName>
    </submittedName>
</protein>
<name>A0ACC1NXN5_9HYPO</name>
<proteinExistence type="predicted"/>
<keyword evidence="2" id="KW-1185">Reference proteome</keyword>
<comment type="caution">
    <text evidence="1">The sequence shown here is derived from an EMBL/GenBank/DDBJ whole genome shotgun (WGS) entry which is preliminary data.</text>
</comment>
<evidence type="ECO:0000313" key="2">
    <source>
        <dbReference type="Proteomes" id="UP001143910"/>
    </source>
</evidence>
<organism evidence="1 2">
    <name type="scientific">Zarea fungicola</name>
    <dbReference type="NCBI Taxonomy" id="93591"/>
    <lineage>
        <taxon>Eukaryota</taxon>
        <taxon>Fungi</taxon>
        <taxon>Dikarya</taxon>
        <taxon>Ascomycota</taxon>
        <taxon>Pezizomycotina</taxon>
        <taxon>Sordariomycetes</taxon>
        <taxon>Hypocreomycetidae</taxon>
        <taxon>Hypocreales</taxon>
        <taxon>Cordycipitaceae</taxon>
        <taxon>Zarea</taxon>
    </lineage>
</organism>
<sequence>MIDIQEDLDLIRSRLADELKIAGRYGTGPWAMFKGVIAELARKGMRNRLLLIVCAFSLQNMSGAAAINYYSPTLFASLGIKDVALYTGIYGLVKAVASVIFYGLLIDLWGRRNPTIISSFMCSVCLWIVGSYVKIGHPASVIAAGKQLSPSTAAGGTAATAMIMIYSVFWSFGLNGIPWIVSAEIFPGSVRNFTGTFAALMQWLTQFIITKALPYIFNSFGYGTWYFFATWMLIATAWSFFFLPETKGKTLEDMDNIFGYKSQWSTESIESAREDEASGNVDKV</sequence>